<evidence type="ECO:0000259" key="3">
    <source>
        <dbReference type="SMART" id="SM00563"/>
    </source>
</evidence>
<dbReference type="KEGG" id="cmq:B840_11720"/>
<dbReference type="STRING" id="1224162.B840_11720"/>
<proteinExistence type="predicted"/>
<reference evidence="4 5" key="1">
    <citation type="submission" date="2014-05" db="EMBL/GenBank/DDBJ databases">
        <title>Complete genome sequence of Corynebacterium marinum DSM 44953.</title>
        <authorList>
            <person name="Schaffert L."/>
            <person name="Albersmeier A."/>
            <person name="Kalinowski J."/>
            <person name="Ruckert C."/>
        </authorList>
    </citation>
    <scope>NUCLEOTIDE SEQUENCE [LARGE SCALE GENOMIC DNA]</scope>
    <source>
        <strain evidence="4 5">DSM 44953</strain>
    </source>
</reference>
<evidence type="ECO:0000256" key="2">
    <source>
        <dbReference type="ARBA" id="ARBA00023315"/>
    </source>
</evidence>
<keyword evidence="2" id="KW-0012">Acyltransferase</keyword>
<dbReference type="EMBL" id="CP007790">
    <property type="protein sequence ID" value="AJK69915.1"/>
    <property type="molecule type" value="Genomic_DNA"/>
</dbReference>
<dbReference type="GO" id="GO:0006654">
    <property type="term" value="P:phosphatidic acid biosynthetic process"/>
    <property type="evidence" value="ECO:0007669"/>
    <property type="project" value="TreeGrafter"/>
</dbReference>
<keyword evidence="5" id="KW-1185">Reference proteome</keyword>
<evidence type="ECO:0000313" key="4">
    <source>
        <dbReference type="EMBL" id="AJK69915.1"/>
    </source>
</evidence>
<protein>
    <recommendedName>
        <fullName evidence="3">Phospholipid/glycerol acyltransferase domain-containing protein</fullName>
    </recommendedName>
</protein>
<accession>A0A0B6TWH9</accession>
<dbReference type="Proteomes" id="UP000031928">
    <property type="component" value="Chromosome"/>
</dbReference>
<evidence type="ECO:0000313" key="5">
    <source>
        <dbReference type="Proteomes" id="UP000031928"/>
    </source>
</evidence>
<dbReference type="HOGENOM" id="CLU_027938_4_4_11"/>
<dbReference type="SMART" id="SM00563">
    <property type="entry name" value="PlsC"/>
    <property type="match status" value="1"/>
</dbReference>
<dbReference type="RefSeq" id="WP_042622255.1">
    <property type="nucleotide sequence ID" value="NZ_CP007790.1"/>
</dbReference>
<gene>
    <name evidence="4" type="ORF">B840_11720</name>
</gene>
<dbReference type="CDD" id="cd07989">
    <property type="entry name" value="LPLAT_AGPAT-like"/>
    <property type="match status" value="1"/>
</dbReference>
<dbReference type="PANTHER" id="PTHR10434:SF55">
    <property type="entry name" value="POSSIBLE ACYLTRANSFERASE"/>
    <property type="match status" value="1"/>
</dbReference>
<dbReference type="GO" id="GO:0005886">
    <property type="term" value="C:plasma membrane"/>
    <property type="evidence" value="ECO:0007669"/>
    <property type="project" value="TreeGrafter"/>
</dbReference>
<keyword evidence="1" id="KW-0808">Transferase</keyword>
<dbReference type="PANTHER" id="PTHR10434">
    <property type="entry name" value="1-ACYL-SN-GLYCEROL-3-PHOSPHATE ACYLTRANSFERASE"/>
    <property type="match status" value="1"/>
</dbReference>
<feature type="domain" description="Phospholipid/glycerol acyltransferase" evidence="3">
    <location>
        <begin position="68"/>
        <end position="183"/>
    </location>
</feature>
<dbReference type="GO" id="GO:0003841">
    <property type="term" value="F:1-acylglycerol-3-phosphate O-acyltransferase activity"/>
    <property type="evidence" value="ECO:0007669"/>
    <property type="project" value="TreeGrafter"/>
</dbReference>
<organism evidence="4 5">
    <name type="scientific">Corynebacterium marinum DSM 44953</name>
    <dbReference type="NCBI Taxonomy" id="1224162"/>
    <lineage>
        <taxon>Bacteria</taxon>
        <taxon>Bacillati</taxon>
        <taxon>Actinomycetota</taxon>
        <taxon>Actinomycetes</taxon>
        <taxon>Mycobacteriales</taxon>
        <taxon>Corynebacteriaceae</taxon>
        <taxon>Corynebacterium</taxon>
    </lineage>
</organism>
<sequence length="313" mass="34129">MAGEHKFGKRAGMIYAPVDLPKVPDHPTEAKEPVYNGVIIRMVKAILRAQGVRITVFGAENIPAAGGALLAVNHTGYYDFIFGGIPAHLRGRRLVRFMAKKEIFDTPVAGPLMRAMKHVSVDRSSGASSLDEAVAHLRSGQLVGIFPEATISRSFELKDFKNGAVRIAAEAGTPLLPVVIWGSQRLWTKDHPKRLGRTNTPVFIRVGEPVDPGGDTDEAIERLKDAMQILLERVRDDYNRAYGPFPAGEFWIPAAAGGAAPTLDDAAEIDRAARAARAEKKEKKAAAKLDKRADAALGNARTFIDSMKEKFRR</sequence>
<dbReference type="InterPro" id="IPR002123">
    <property type="entry name" value="Plipid/glycerol_acylTrfase"/>
</dbReference>
<dbReference type="SUPFAM" id="SSF69593">
    <property type="entry name" value="Glycerol-3-phosphate (1)-acyltransferase"/>
    <property type="match status" value="1"/>
</dbReference>
<evidence type="ECO:0000256" key="1">
    <source>
        <dbReference type="ARBA" id="ARBA00022679"/>
    </source>
</evidence>
<dbReference type="AlphaFoldDB" id="A0A0B6TWH9"/>
<dbReference type="Pfam" id="PF01553">
    <property type="entry name" value="Acyltransferase"/>
    <property type="match status" value="1"/>
</dbReference>
<name>A0A0B6TWH9_9CORY</name>